<keyword evidence="2" id="KW-1185">Reference proteome</keyword>
<dbReference type="EMBL" id="JAAGOH010000011">
    <property type="protein sequence ID" value="NDY91753.1"/>
    <property type="molecule type" value="Genomic_DNA"/>
</dbReference>
<evidence type="ECO:0000313" key="1">
    <source>
        <dbReference type="EMBL" id="NDY91753.1"/>
    </source>
</evidence>
<name>A0A7C9PH33_9BURK</name>
<dbReference type="InterPro" id="IPR021253">
    <property type="entry name" value="ZrgA-like"/>
</dbReference>
<protein>
    <submittedName>
        <fullName evidence="1">DUF2796 domain-containing protein</fullName>
    </submittedName>
</protein>
<sequence>MAAPSAQAQHGHAAHVHGQARLELGWDVGPAGGQLSLALEAPLESLLGFEHAPRTAAQRQAAQALLGRLRTAQGLWTLPAEADCRLAQAQVQAPVLEAAPAPGAATPDADGHAELQAQWRYDCARPAALTGLQLHLQGQFAPLRRLEVQAAVPGGQFRRVLGRQDRGELRWGR</sequence>
<dbReference type="AlphaFoldDB" id="A0A7C9PH33"/>
<dbReference type="Proteomes" id="UP000484255">
    <property type="component" value="Unassembled WGS sequence"/>
</dbReference>
<comment type="caution">
    <text evidence="1">The sequence shown here is derived from an EMBL/GenBank/DDBJ whole genome shotgun (WGS) entry which is preliminary data.</text>
</comment>
<reference evidence="1 2" key="1">
    <citation type="submission" date="2020-02" db="EMBL/GenBank/DDBJ databases">
        <title>Ideonella bacterium strain TBM-1.</title>
        <authorList>
            <person name="Chen W.-M."/>
        </authorList>
    </citation>
    <scope>NUCLEOTIDE SEQUENCE [LARGE SCALE GENOMIC DNA]</scope>
    <source>
        <strain evidence="1 2">TBM-1</strain>
    </source>
</reference>
<accession>A0A7C9PH33</accession>
<gene>
    <name evidence="1" type="ORF">G3A44_11200</name>
</gene>
<evidence type="ECO:0000313" key="2">
    <source>
        <dbReference type="Proteomes" id="UP000484255"/>
    </source>
</evidence>
<proteinExistence type="predicted"/>
<dbReference type="RefSeq" id="WP_163457602.1">
    <property type="nucleotide sequence ID" value="NZ_JAAGOH010000011.1"/>
</dbReference>
<organism evidence="1 2">
    <name type="scientific">Ideonella livida</name>
    <dbReference type="NCBI Taxonomy" id="2707176"/>
    <lineage>
        <taxon>Bacteria</taxon>
        <taxon>Pseudomonadati</taxon>
        <taxon>Pseudomonadota</taxon>
        <taxon>Betaproteobacteria</taxon>
        <taxon>Burkholderiales</taxon>
        <taxon>Sphaerotilaceae</taxon>
        <taxon>Ideonella</taxon>
    </lineage>
</organism>
<dbReference type="Pfam" id="PF10986">
    <property type="entry name" value="ZrgA"/>
    <property type="match status" value="1"/>
</dbReference>